<dbReference type="GO" id="GO:0005886">
    <property type="term" value="C:plasma membrane"/>
    <property type="evidence" value="ECO:0007669"/>
    <property type="project" value="UniProtKB-SubCell"/>
</dbReference>
<keyword evidence="6 9" id="KW-1133">Transmembrane helix</keyword>
<evidence type="ECO:0000256" key="9">
    <source>
        <dbReference type="SAM" id="Phobius"/>
    </source>
</evidence>
<dbReference type="EMBL" id="NEVM01000001">
    <property type="protein sequence ID" value="OZI38318.1"/>
    <property type="molecule type" value="Genomic_DNA"/>
</dbReference>
<feature type="transmembrane region" description="Helical" evidence="9">
    <location>
        <begin position="30"/>
        <end position="48"/>
    </location>
</feature>
<keyword evidence="4 8" id="KW-1003">Cell membrane</keyword>
<dbReference type="Proteomes" id="UP000216020">
    <property type="component" value="Unassembled WGS sequence"/>
</dbReference>
<dbReference type="PIRSF" id="PIRSF016661">
    <property type="entry name" value="BioY"/>
    <property type="match status" value="1"/>
</dbReference>
<dbReference type="PANTHER" id="PTHR34295:SF4">
    <property type="entry name" value="BIOTIN TRANSPORTER BIOY-RELATED"/>
    <property type="match status" value="1"/>
</dbReference>
<dbReference type="OrthoDB" id="9803495at2"/>
<dbReference type="InterPro" id="IPR003784">
    <property type="entry name" value="BioY"/>
</dbReference>
<gene>
    <name evidence="10" type="ORF">CAL29_08340</name>
</gene>
<protein>
    <recommendedName>
        <fullName evidence="8">Biotin transporter</fullName>
    </recommendedName>
</protein>
<evidence type="ECO:0000313" key="10">
    <source>
        <dbReference type="EMBL" id="OZI38318.1"/>
    </source>
</evidence>
<organism evidence="10 11">
    <name type="scientific">Bordetella genomosp. 10</name>
    <dbReference type="NCBI Taxonomy" id="1416804"/>
    <lineage>
        <taxon>Bacteria</taxon>
        <taxon>Pseudomonadati</taxon>
        <taxon>Pseudomonadota</taxon>
        <taxon>Betaproteobacteria</taxon>
        <taxon>Burkholderiales</taxon>
        <taxon>Alcaligenaceae</taxon>
        <taxon>Bordetella</taxon>
    </lineage>
</organism>
<reference evidence="11" key="1">
    <citation type="submission" date="2017-05" db="EMBL/GenBank/DDBJ databases">
        <title>Complete and WGS of Bordetella genogroups.</title>
        <authorList>
            <person name="Spilker T."/>
            <person name="Lipuma J."/>
        </authorList>
    </citation>
    <scope>NUCLEOTIDE SEQUENCE [LARGE SCALE GENOMIC DNA]</scope>
    <source>
        <strain evidence="11">AU16122</strain>
    </source>
</reference>
<name>A0A261SLM4_9BORD</name>
<dbReference type="RefSeq" id="WP_094852411.1">
    <property type="nucleotide sequence ID" value="NZ_NEVM01000001.1"/>
</dbReference>
<dbReference type="PANTHER" id="PTHR34295">
    <property type="entry name" value="BIOTIN TRANSPORTER BIOY"/>
    <property type="match status" value="1"/>
</dbReference>
<feature type="transmembrane region" description="Helical" evidence="9">
    <location>
        <begin position="55"/>
        <end position="74"/>
    </location>
</feature>
<evidence type="ECO:0000313" key="11">
    <source>
        <dbReference type="Proteomes" id="UP000216020"/>
    </source>
</evidence>
<comment type="similarity">
    <text evidence="2 8">Belongs to the BioY family.</text>
</comment>
<comment type="subcellular location">
    <subcellularLocation>
        <location evidence="1 8">Cell membrane</location>
        <topology evidence="1 8">Multi-pass membrane protein</topology>
    </subcellularLocation>
</comment>
<keyword evidence="11" id="KW-1185">Reference proteome</keyword>
<dbReference type="Gene3D" id="1.10.1760.20">
    <property type="match status" value="1"/>
</dbReference>
<sequence>MRTRNTVSVALFAALLVVLSLVPPIPMPGVPVPVTLQLLGVVLAGCMLGPVRGALAVLLYLVLAAIGLPVLPGGRGGLGVFYGPTGGFLVGMLVGAAVCGGLARLMAPTADNPFVSVVGNFLAALACVAVVYAIGTPWLAAVTGIDNGKAMLGMLPFVPVDVAKAGVGALVAYRVQRVWPMQGR</sequence>
<keyword evidence="5 9" id="KW-0812">Transmembrane</keyword>
<evidence type="ECO:0000256" key="1">
    <source>
        <dbReference type="ARBA" id="ARBA00004651"/>
    </source>
</evidence>
<dbReference type="AlphaFoldDB" id="A0A261SLM4"/>
<keyword evidence="3 8" id="KW-0813">Transport</keyword>
<feature type="transmembrane region" description="Helical" evidence="9">
    <location>
        <begin position="80"/>
        <end position="102"/>
    </location>
</feature>
<feature type="transmembrane region" description="Helical" evidence="9">
    <location>
        <begin position="114"/>
        <end position="134"/>
    </location>
</feature>
<evidence type="ECO:0000256" key="2">
    <source>
        <dbReference type="ARBA" id="ARBA00010692"/>
    </source>
</evidence>
<dbReference type="Pfam" id="PF02632">
    <property type="entry name" value="BioY"/>
    <property type="match status" value="1"/>
</dbReference>
<comment type="caution">
    <text evidence="10">The sequence shown here is derived from an EMBL/GenBank/DDBJ whole genome shotgun (WGS) entry which is preliminary data.</text>
</comment>
<evidence type="ECO:0000256" key="4">
    <source>
        <dbReference type="ARBA" id="ARBA00022475"/>
    </source>
</evidence>
<proteinExistence type="inferred from homology"/>
<evidence type="ECO:0000256" key="8">
    <source>
        <dbReference type="PIRNR" id="PIRNR016661"/>
    </source>
</evidence>
<evidence type="ECO:0000256" key="7">
    <source>
        <dbReference type="ARBA" id="ARBA00023136"/>
    </source>
</evidence>
<evidence type="ECO:0000256" key="5">
    <source>
        <dbReference type="ARBA" id="ARBA00022692"/>
    </source>
</evidence>
<accession>A0A261SLM4</accession>
<dbReference type="GO" id="GO:0015225">
    <property type="term" value="F:biotin transmembrane transporter activity"/>
    <property type="evidence" value="ECO:0007669"/>
    <property type="project" value="UniProtKB-UniRule"/>
</dbReference>
<feature type="transmembrane region" description="Helical" evidence="9">
    <location>
        <begin position="154"/>
        <end position="175"/>
    </location>
</feature>
<keyword evidence="7 8" id="KW-0472">Membrane</keyword>
<evidence type="ECO:0000256" key="6">
    <source>
        <dbReference type="ARBA" id="ARBA00022989"/>
    </source>
</evidence>
<evidence type="ECO:0000256" key="3">
    <source>
        <dbReference type="ARBA" id="ARBA00022448"/>
    </source>
</evidence>